<dbReference type="OMA" id="WNITRAL"/>
<dbReference type="EMBL" id="ACPB03024812">
    <property type="status" value="NOT_ANNOTATED_CDS"/>
    <property type="molecule type" value="Genomic_DNA"/>
</dbReference>
<dbReference type="InParanoid" id="T1H9A5"/>
<dbReference type="EnsemblMetazoa" id="RPRC000607-RA">
    <property type="protein sequence ID" value="RPRC000607-PA"/>
    <property type="gene ID" value="RPRC000607"/>
</dbReference>
<keyword evidence="4" id="KW-0812">Transmembrane</keyword>
<dbReference type="PANTHER" id="PTHR21137">
    <property type="entry name" value="ODORANT RECEPTOR"/>
    <property type="match status" value="1"/>
</dbReference>
<evidence type="ECO:0000256" key="4">
    <source>
        <dbReference type="ARBA" id="ARBA00022692"/>
    </source>
</evidence>
<dbReference type="GO" id="GO:0007165">
    <property type="term" value="P:signal transduction"/>
    <property type="evidence" value="ECO:0007669"/>
    <property type="project" value="UniProtKB-KW"/>
</dbReference>
<comment type="subcellular location">
    <subcellularLocation>
        <location evidence="1">Cell membrane</location>
        <topology evidence="1">Multi-pass membrane protein</topology>
    </subcellularLocation>
</comment>
<dbReference type="FunCoup" id="T1H9A5">
    <property type="interactions" value="92"/>
</dbReference>
<name>T1H9A5_RHOPR</name>
<sequence>GVRGFKIRKNVQYSGYQLARWCGFFYDKSWTTFWNITRALILVITSVIHKFLAILLSKDLDILEKVLLVNYTTLGSSCALMALSLIYKSKKMSLFLSVIKSEFYQPEIKLSRKQQAIKKKTNTFLRLFINNIAIYYHFSMVINFFRRPLMEGLDLKILPLPGWLPFEMNSWFRYIAVSTFQFMSGFSLVNTHVGMILTFVIHSKLLCDEFEILSIYVEETFERNFGELMELSETNEKRQEFINRRLTYIIRQHGKLLSYFELFQEIYSMFLFLFSACAGALLCTVVYIITDPNSKNMTIIISAGCVLLTEAVFVGIYCWFGQEITNKIANVREAVYFIPWYEESVSTQKSLLNVLTACNRDRIVKGGGLQEFSMKGLCELYQASFSYFNMLNAMR</sequence>
<protein>
    <submittedName>
        <fullName evidence="10">Uncharacterized protein</fullName>
    </submittedName>
</protein>
<reference evidence="10" key="1">
    <citation type="submission" date="2015-05" db="UniProtKB">
        <authorList>
            <consortium name="EnsemblMetazoa"/>
        </authorList>
    </citation>
    <scope>IDENTIFICATION</scope>
</reference>
<evidence type="ECO:0000313" key="11">
    <source>
        <dbReference type="Proteomes" id="UP000015103"/>
    </source>
</evidence>
<dbReference type="Proteomes" id="UP000015103">
    <property type="component" value="Unassembled WGS sequence"/>
</dbReference>
<dbReference type="PANTHER" id="PTHR21137:SF35">
    <property type="entry name" value="ODORANT RECEPTOR 19A-RELATED"/>
    <property type="match status" value="1"/>
</dbReference>
<dbReference type="Pfam" id="PF02949">
    <property type="entry name" value="7tm_6"/>
    <property type="match status" value="1"/>
</dbReference>
<evidence type="ECO:0000256" key="1">
    <source>
        <dbReference type="ARBA" id="ARBA00004651"/>
    </source>
</evidence>
<evidence type="ECO:0000256" key="2">
    <source>
        <dbReference type="ARBA" id="ARBA00022475"/>
    </source>
</evidence>
<evidence type="ECO:0000256" key="7">
    <source>
        <dbReference type="ARBA" id="ARBA00023136"/>
    </source>
</evidence>
<keyword evidence="9" id="KW-0807">Transducer</keyword>
<evidence type="ECO:0000256" key="8">
    <source>
        <dbReference type="ARBA" id="ARBA00023170"/>
    </source>
</evidence>
<dbReference type="GO" id="GO:0005886">
    <property type="term" value="C:plasma membrane"/>
    <property type="evidence" value="ECO:0007669"/>
    <property type="project" value="UniProtKB-SubCell"/>
</dbReference>
<keyword evidence="6" id="KW-1133">Transmembrane helix</keyword>
<keyword evidence="5" id="KW-0552">Olfaction</keyword>
<evidence type="ECO:0000256" key="9">
    <source>
        <dbReference type="ARBA" id="ARBA00023224"/>
    </source>
</evidence>
<keyword evidence="2" id="KW-1003">Cell membrane</keyword>
<accession>T1H9A5</accession>
<evidence type="ECO:0000313" key="10">
    <source>
        <dbReference type="EnsemblMetazoa" id="RPRC000607-PA"/>
    </source>
</evidence>
<evidence type="ECO:0000256" key="5">
    <source>
        <dbReference type="ARBA" id="ARBA00022725"/>
    </source>
</evidence>
<dbReference type="InterPro" id="IPR004117">
    <property type="entry name" value="7tm6_olfct_rcpt"/>
</dbReference>
<keyword evidence="11" id="KW-1185">Reference proteome</keyword>
<dbReference type="HOGENOM" id="CLU_695548_0_0_1"/>
<dbReference type="GO" id="GO:0005549">
    <property type="term" value="F:odorant binding"/>
    <property type="evidence" value="ECO:0007669"/>
    <property type="project" value="InterPro"/>
</dbReference>
<keyword evidence="3" id="KW-0716">Sensory transduction</keyword>
<evidence type="ECO:0000256" key="3">
    <source>
        <dbReference type="ARBA" id="ARBA00022606"/>
    </source>
</evidence>
<dbReference type="VEuPathDB" id="VectorBase:RPRC000607"/>
<evidence type="ECO:0000256" key="6">
    <source>
        <dbReference type="ARBA" id="ARBA00022989"/>
    </source>
</evidence>
<keyword evidence="7" id="KW-0472">Membrane</keyword>
<proteinExistence type="predicted"/>
<dbReference type="GO" id="GO:0004984">
    <property type="term" value="F:olfactory receptor activity"/>
    <property type="evidence" value="ECO:0007669"/>
    <property type="project" value="InterPro"/>
</dbReference>
<keyword evidence="8" id="KW-0675">Receptor</keyword>
<organism evidence="10 11">
    <name type="scientific">Rhodnius prolixus</name>
    <name type="common">Triatomid bug</name>
    <dbReference type="NCBI Taxonomy" id="13249"/>
    <lineage>
        <taxon>Eukaryota</taxon>
        <taxon>Metazoa</taxon>
        <taxon>Ecdysozoa</taxon>
        <taxon>Arthropoda</taxon>
        <taxon>Hexapoda</taxon>
        <taxon>Insecta</taxon>
        <taxon>Pterygota</taxon>
        <taxon>Neoptera</taxon>
        <taxon>Paraneoptera</taxon>
        <taxon>Hemiptera</taxon>
        <taxon>Heteroptera</taxon>
        <taxon>Panheteroptera</taxon>
        <taxon>Cimicomorpha</taxon>
        <taxon>Reduviidae</taxon>
        <taxon>Triatominae</taxon>
        <taxon>Rhodnius</taxon>
    </lineage>
</organism>
<dbReference type="eggNOG" id="ENOG502RWZC">
    <property type="taxonomic scope" value="Eukaryota"/>
</dbReference>
<dbReference type="AlphaFoldDB" id="T1H9A5"/>